<evidence type="ECO:0000313" key="1">
    <source>
        <dbReference type="EMBL" id="KAK3080424.1"/>
    </source>
</evidence>
<dbReference type="Proteomes" id="UP001186974">
    <property type="component" value="Unassembled WGS sequence"/>
</dbReference>
<proteinExistence type="predicted"/>
<accession>A0ACC3DUX1</accession>
<sequence>MKQSIHDGHQICRSYSKETTVRELREDIVKQLRRHFRNLDWDIACVSKPEDLVLTTRKSGRADTPEDIDEGDEYVELQDGRLLADYVSRRHMDEVRISTFWKNAPEYVEGLMSEDDWFSDTPHPNYSLAPDCIPVVAETNANDAM</sequence>
<dbReference type="EMBL" id="JAWDJW010000573">
    <property type="protein sequence ID" value="KAK3080424.1"/>
    <property type="molecule type" value="Genomic_DNA"/>
</dbReference>
<protein>
    <submittedName>
        <fullName evidence="1">Uncharacterized protein</fullName>
    </submittedName>
</protein>
<keyword evidence="2" id="KW-1185">Reference proteome</keyword>
<evidence type="ECO:0000313" key="2">
    <source>
        <dbReference type="Proteomes" id="UP001186974"/>
    </source>
</evidence>
<gene>
    <name evidence="1" type="ORF">LTS18_001515</name>
</gene>
<comment type="caution">
    <text evidence="1">The sequence shown here is derived from an EMBL/GenBank/DDBJ whole genome shotgun (WGS) entry which is preliminary data.</text>
</comment>
<name>A0ACC3DUX1_9PEZI</name>
<organism evidence="1 2">
    <name type="scientific">Coniosporium uncinatum</name>
    <dbReference type="NCBI Taxonomy" id="93489"/>
    <lineage>
        <taxon>Eukaryota</taxon>
        <taxon>Fungi</taxon>
        <taxon>Dikarya</taxon>
        <taxon>Ascomycota</taxon>
        <taxon>Pezizomycotina</taxon>
        <taxon>Dothideomycetes</taxon>
        <taxon>Dothideomycetes incertae sedis</taxon>
        <taxon>Coniosporium</taxon>
    </lineage>
</organism>
<reference evidence="1" key="1">
    <citation type="submission" date="2024-09" db="EMBL/GenBank/DDBJ databases">
        <title>Black Yeasts Isolated from many extreme environments.</title>
        <authorList>
            <person name="Coleine C."/>
            <person name="Stajich J.E."/>
            <person name="Selbmann L."/>
        </authorList>
    </citation>
    <scope>NUCLEOTIDE SEQUENCE</scope>
    <source>
        <strain evidence="1">CCFEE 5737</strain>
    </source>
</reference>